<feature type="non-terminal residue" evidence="1">
    <location>
        <position position="315"/>
    </location>
</feature>
<protein>
    <submittedName>
        <fullName evidence="1">Uncharacterized protein</fullName>
    </submittedName>
</protein>
<organism evidence="1 2">
    <name type="scientific">Physocladia obscura</name>
    <dbReference type="NCBI Taxonomy" id="109957"/>
    <lineage>
        <taxon>Eukaryota</taxon>
        <taxon>Fungi</taxon>
        <taxon>Fungi incertae sedis</taxon>
        <taxon>Chytridiomycota</taxon>
        <taxon>Chytridiomycota incertae sedis</taxon>
        <taxon>Chytridiomycetes</taxon>
        <taxon>Chytridiales</taxon>
        <taxon>Chytriomycetaceae</taxon>
        <taxon>Physocladia</taxon>
    </lineage>
</organism>
<evidence type="ECO:0000313" key="1">
    <source>
        <dbReference type="EMBL" id="KAJ3097759.1"/>
    </source>
</evidence>
<evidence type="ECO:0000313" key="2">
    <source>
        <dbReference type="Proteomes" id="UP001211907"/>
    </source>
</evidence>
<dbReference type="Proteomes" id="UP001211907">
    <property type="component" value="Unassembled WGS sequence"/>
</dbReference>
<name>A0AAD5STC9_9FUNG</name>
<reference evidence="1" key="1">
    <citation type="submission" date="2020-05" db="EMBL/GenBank/DDBJ databases">
        <title>Phylogenomic resolution of chytrid fungi.</title>
        <authorList>
            <person name="Stajich J.E."/>
            <person name="Amses K."/>
            <person name="Simmons R."/>
            <person name="Seto K."/>
            <person name="Myers J."/>
            <person name="Bonds A."/>
            <person name="Quandt C.A."/>
            <person name="Barry K."/>
            <person name="Liu P."/>
            <person name="Grigoriev I."/>
            <person name="Longcore J.E."/>
            <person name="James T.Y."/>
        </authorList>
    </citation>
    <scope>NUCLEOTIDE SEQUENCE</scope>
    <source>
        <strain evidence="1">JEL0513</strain>
    </source>
</reference>
<sequence>MNIKRGVFSELLSHPEESIEDQIVSNDGEIDDTSSKFTSIIPVPPLEGLLGATSLKAFPRVKGYIRPGWKRPAISSQDAQAAGYKRSAIDLEDLSFAISVSGNNNNINAKVAPNSVPTPLANEASVTVANLHDDESNKKPRINYQRALEPKVQLPFESRAGQTPRKIEIERRKRLFSNQRIDELIATALATNFGTAGDDIFARKLPLSAFDDSEFDQRTVAEWMDMSVSPSDVTTTTTALTVNQQVKKMSTDRTTTNFRFIEAKVPVPAKVNTLELNTRPAVDAAAAGTKISAVFSGEWHNCVVTAYDLEDCLWK</sequence>
<comment type="caution">
    <text evidence="1">The sequence shown here is derived from an EMBL/GenBank/DDBJ whole genome shotgun (WGS) entry which is preliminary data.</text>
</comment>
<gene>
    <name evidence="1" type="ORF">HK100_005262</name>
</gene>
<proteinExistence type="predicted"/>
<accession>A0AAD5STC9</accession>
<dbReference type="EMBL" id="JADGJH010002479">
    <property type="protein sequence ID" value="KAJ3097759.1"/>
    <property type="molecule type" value="Genomic_DNA"/>
</dbReference>
<dbReference type="AlphaFoldDB" id="A0AAD5STC9"/>
<keyword evidence="2" id="KW-1185">Reference proteome</keyword>